<accession>A0A973WA10</accession>
<reference evidence="1" key="1">
    <citation type="submission" date="2020-06" db="EMBL/GenBank/DDBJ databases">
        <title>Whole Genome Sequence of Bradyrhizobium sp. Strain 1S1.</title>
        <authorList>
            <person name="Bromfield E.S.P."/>
            <person name="Cloutier S."/>
        </authorList>
    </citation>
    <scope>NUCLEOTIDE SEQUENCE [LARGE SCALE GENOMIC DNA]</scope>
    <source>
        <strain evidence="1">1S1</strain>
    </source>
</reference>
<protein>
    <submittedName>
        <fullName evidence="1">Uncharacterized protein</fullName>
    </submittedName>
</protein>
<comment type="caution">
    <text evidence="1">The sequence shown here is derived from an EMBL/GenBank/DDBJ whole genome shotgun (WGS) entry which is preliminary data.</text>
</comment>
<organism evidence="1">
    <name type="scientific">Bradyrhizobium septentrionale</name>
    <dbReference type="NCBI Taxonomy" id="1404411"/>
    <lineage>
        <taxon>Bacteria</taxon>
        <taxon>Pseudomonadati</taxon>
        <taxon>Pseudomonadota</taxon>
        <taxon>Alphaproteobacteria</taxon>
        <taxon>Hyphomicrobiales</taxon>
        <taxon>Nitrobacteraceae</taxon>
        <taxon>Bradyrhizobium</taxon>
    </lineage>
</organism>
<sequence length="137" mass="15228">MFKPKFNHRRQIGSIVKRLGLAPNGDVAKRWIELSKAAGRAHERSFHERLDADETFRAEFGRKVDAVIRAVATQLQDHYVALTRRAKEIAEMPPAQGVKILRNEIPGARSSSILQKRAGDVAAVPRTGRIARRAAPG</sequence>
<gene>
    <name evidence="1" type="ORF">HAP48_047650</name>
</gene>
<dbReference type="AlphaFoldDB" id="A0A973WA10"/>
<name>A0A973WA10_9BRAD</name>
<dbReference type="RefSeq" id="WP_166217991.1">
    <property type="nucleotide sequence ID" value="NZ_CP088290.1"/>
</dbReference>
<proteinExistence type="predicted"/>
<dbReference type="EMBL" id="JAAOLE020000002">
    <property type="protein sequence ID" value="NVI50361.1"/>
    <property type="molecule type" value="Genomic_DNA"/>
</dbReference>
<evidence type="ECO:0000313" key="1">
    <source>
        <dbReference type="EMBL" id="NVI50361.1"/>
    </source>
</evidence>